<reference evidence="2" key="1">
    <citation type="submission" date="2018-08" db="EMBL/GenBank/DDBJ databases">
        <title>A genome reference for cultivated species of the human gut microbiota.</title>
        <authorList>
            <person name="Zou Y."/>
            <person name="Xue W."/>
            <person name="Luo G."/>
        </authorList>
    </citation>
    <scope>NUCLEOTIDE SEQUENCE [LARGE SCALE GENOMIC DNA]</scope>
    <source>
        <strain evidence="2">TF05-5AC</strain>
    </source>
</reference>
<evidence type="ECO:0000256" key="1">
    <source>
        <dbReference type="SAM" id="Phobius"/>
    </source>
</evidence>
<dbReference type="EMBL" id="QVLV01000021">
    <property type="protein sequence ID" value="RGE56765.1"/>
    <property type="molecule type" value="Genomic_DNA"/>
</dbReference>
<organism evidence="2 3">
    <name type="scientific">Eisenbergiella massiliensis</name>
    <dbReference type="NCBI Taxonomy" id="1720294"/>
    <lineage>
        <taxon>Bacteria</taxon>
        <taxon>Bacillati</taxon>
        <taxon>Bacillota</taxon>
        <taxon>Clostridia</taxon>
        <taxon>Lachnospirales</taxon>
        <taxon>Lachnospiraceae</taxon>
        <taxon>Eisenbergiella</taxon>
    </lineage>
</organism>
<dbReference type="GeneID" id="97989582"/>
<feature type="transmembrane region" description="Helical" evidence="1">
    <location>
        <begin position="214"/>
        <end position="235"/>
    </location>
</feature>
<feature type="transmembrane region" description="Helical" evidence="1">
    <location>
        <begin position="20"/>
        <end position="39"/>
    </location>
</feature>
<gene>
    <name evidence="2" type="ORF">DXC51_22670</name>
</gene>
<keyword evidence="3" id="KW-1185">Reference proteome</keyword>
<keyword evidence="1" id="KW-0472">Membrane</keyword>
<dbReference type="Proteomes" id="UP000260812">
    <property type="component" value="Unassembled WGS sequence"/>
</dbReference>
<sequence>MKEERFSAFRLHKEHKGIIFLYGVFALFFSAFYLLLMSAWRPKGAAELGKFAACVGLIYVAPGLMCSLLGGILLAGQKKRGYFLLILRNFPGLAAAVLTAGIVGFFSSICAVVGLFLGGSGRVRTQKERDKEWEKFAESGVGYAVNAEENAPALIVDNRRGRTEEAAMVLSGGLMASLSNLMLCGGMGEGKLPGRAVDRSLEVYVRLKVYFDKLIFSGVEVAVGCLMTAVFTFLYDDRRIVGPEAFGGGRRSENSLVFKALARWAGAAGMAAKPMPADFMGFALWLLVLAVVCMYGYHFYRCFRLYCWNDSWEETYRGKLETAGVAPHISTVTFPEW</sequence>
<dbReference type="RefSeq" id="WP_021640002.1">
    <property type="nucleotide sequence ID" value="NZ_CANNOQ010000242.1"/>
</dbReference>
<feature type="transmembrane region" description="Helical" evidence="1">
    <location>
        <begin position="279"/>
        <end position="300"/>
    </location>
</feature>
<keyword evidence="1" id="KW-0812">Transmembrane</keyword>
<name>A0A3E3HYG1_9FIRM</name>
<feature type="transmembrane region" description="Helical" evidence="1">
    <location>
        <begin position="51"/>
        <end position="73"/>
    </location>
</feature>
<protein>
    <submittedName>
        <fullName evidence="2">Uncharacterized protein</fullName>
    </submittedName>
</protein>
<dbReference type="AlphaFoldDB" id="A0A3E3HYG1"/>
<proteinExistence type="predicted"/>
<comment type="caution">
    <text evidence="2">The sequence shown here is derived from an EMBL/GenBank/DDBJ whole genome shotgun (WGS) entry which is preliminary data.</text>
</comment>
<accession>A0A3E3HYG1</accession>
<evidence type="ECO:0000313" key="3">
    <source>
        <dbReference type="Proteomes" id="UP000260812"/>
    </source>
</evidence>
<evidence type="ECO:0000313" key="2">
    <source>
        <dbReference type="EMBL" id="RGE56765.1"/>
    </source>
</evidence>
<feature type="transmembrane region" description="Helical" evidence="1">
    <location>
        <begin position="93"/>
        <end position="117"/>
    </location>
</feature>
<keyword evidence="1" id="KW-1133">Transmembrane helix</keyword>